<proteinExistence type="predicted"/>
<protein>
    <submittedName>
        <fullName evidence="1">Uncharacterized protein</fullName>
    </submittedName>
</protein>
<name>A0ACC2HZE4_9PEZI</name>
<keyword evidence="2" id="KW-1185">Reference proteome</keyword>
<sequence>MNALSLASPRHRVLHALREATNSLLQVPTGANDDNPPLNPGDMQILSYMKPGLSAGKYNITVSQEVSSADVSADDVPIRGSAKTADQSFTVLAPRLSIAETDIHSVYPPSGHSDQPNIAPHVVFNDPHLPWERGVSQSDDTVPWMAVLPFDCSHPTDPELFISEAQLEDIGKGLIGGKSVPLTTHFTMPMSAQEYVGLEAKVADATSKRQVLIPPMKLDTPVEEATPVQVIFIRGKLYRKLFYNGDRPDIQQYKYCAHLRRINTEGITGELGMDSGTFGIVHSRRSGPTDITATSPPRSQTVHLISLEGLDGFEVPDSDEVLVGLLSMHRWTYLCEPPLSANFIDLMRKIGVQVKYSQGQSTTDEQDEVDANVTDTPPNCCLRCPPSIINKLDPSTGGSKVKPTPYDLKRSAMVKRLKDGLGLMLATSDLAFVSALMRVRTRAYQAGLKTSHLVGANESIGLKTTGKFFESLPNTLMAVKEESITKTDTQTIPLQQRWDREVPQVDDEMKPAAFTLGLQEAVATEGSAAGTDGSVVFQDVFAAGQDTIRKTIKDQFNKYFQSPIHASDPSNGESSEKLHVPQLPIWGFFLRSKIISAFKDLVVEIPFKDGAGTPGKVAVPTQKRLGPDILMVVLDRHPDRDEIPFIKFSQPAHQQRFCIADYLGPNDATYLFRKLFFSASTAGFLDQFEHDAEFHRTSGPDSVFDWESRCINFRNMERLFFDSAYTVDQKNFQQIQEFHNTNWTDQEQRRLTSSIVAMQLNDTSKYLEILAPVTEQPAPHGILDEDTPSESAFNYD</sequence>
<evidence type="ECO:0000313" key="1">
    <source>
        <dbReference type="EMBL" id="KAJ8108245.1"/>
    </source>
</evidence>
<gene>
    <name evidence="1" type="ORF">ONZ43_g6485</name>
</gene>
<evidence type="ECO:0000313" key="2">
    <source>
        <dbReference type="Proteomes" id="UP001153334"/>
    </source>
</evidence>
<reference evidence="1" key="1">
    <citation type="submission" date="2022-11" db="EMBL/GenBank/DDBJ databases">
        <title>Genome Sequence of Nemania bipapillata.</title>
        <authorList>
            <person name="Buettner E."/>
        </authorList>
    </citation>
    <scope>NUCLEOTIDE SEQUENCE</scope>
    <source>
        <strain evidence="1">CP14</strain>
    </source>
</reference>
<organism evidence="1 2">
    <name type="scientific">Nemania bipapillata</name>
    <dbReference type="NCBI Taxonomy" id="110536"/>
    <lineage>
        <taxon>Eukaryota</taxon>
        <taxon>Fungi</taxon>
        <taxon>Dikarya</taxon>
        <taxon>Ascomycota</taxon>
        <taxon>Pezizomycotina</taxon>
        <taxon>Sordariomycetes</taxon>
        <taxon>Xylariomycetidae</taxon>
        <taxon>Xylariales</taxon>
        <taxon>Xylariaceae</taxon>
        <taxon>Nemania</taxon>
    </lineage>
</organism>
<accession>A0ACC2HZE4</accession>
<dbReference type="EMBL" id="JAPESX010002332">
    <property type="protein sequence ID" value="KAJ8108245.1"/>
    <property type="molecule type" value="Genomic_DNA"/>
</dbReference>
<comment type="caution">
    <text evidence="1">The sequence shown here is derived from an EMBL/GenBank/DDBJ whole genome shotgun (WGS) entry which is preliminary data.</text>
</comment>
<dbReference type="Proteomes" id="UP001153334">
    <property type="component" value="Unassembled WGS sequence"/>
</dbReference>